<evidence type="ECO:0000313" key="3">
    <source>
        <dbReference type="Proteomes" id="UP000275480"/>
    </source>
</evidence>
<proteinExistence type="predicted"/>
<feature type="signal peptide" evidence="1">
    <location>
        <begin position="1"/>
        <end position="22"/>
    </location>
</feature>
<evidence type="ECO:0000256" key="1">
    <source>
        <dbReference type="SAM" id="SignalP"/>
    </source>
</evidence>
<gene>
    <name evidence="2" type="ORF">CA14_011156</name>
</gene>
<comment type="caution">
    <text evidence="2">The sequence shown here is derived from an EMBL/GenBank/DDBJ whole genome shotgun (WGS) entry which is preliminary data.</text>
</comment>
<dbReference type="AlphaFoldDB" id="A0AB74C575"/>
<feature type="chain" id="PRO_5044492537" evidence="1">
    <location>
        <begin position="23"/>
        <end position="163"/>
    </location>
</feature>
<reference evidence="2 3" key="1">
    <citation type="submission" date="2018-07" db="EMBL/GenBank/DDBJ databases">
        <title>Identification of spontaneous genetic mutation associated with occurrence of a yellow conidial color mutant of Aspergillus flavus.</title>
        <authorList>
            <person name="Chang P.-K."/>
            <person name="Mack B.M."/>
            <person name="Scharfenstein L."/>
            <person name="Gilbert M.K."/>
        </authorList>
    </citation>
    <scope>NUCLEOTIDE SEQUENCE [LARGE SCALE GENOMIC DNA]</scope>
    <source>
        <strain evidence="2 3">CA14</strain>
    </source>
</reference>
<dbReference type="Proteomes" id="UP000275480">
    <property type="component" value="Unassembled WGS sequence"/>
</dbReference>
<evidence type="ECO:0000313" key="2">
    <source>
        <dbReference type="EMBL" id="RMZ41754.1"/>
    </source>
</evidence>
<dbReference type="EMBL" id="QQZZ01000110">
    <property type="protein sequence ID" value="RMZ41754.1"/>
    <property type="molecule type" value="Genomic_DNA"/>
</dbReference>
<accession>A0AB74C575</accession>
<keyword evidence="1" id="KW-0732">Signal</keyword>
<organism evidence="2 3">
    <name type="scientific">Aspergillus flavus</name>
    <dbReference type="NCBI Taxonomy" id="5059"/>
    <lineage>
        <taxon>Eukaryota</taxon>
        <taxon>Fungi</taxon>
        <taxon>Dikarya</taxon>
        <taxon>Ascomycota</taxon>
        <taxon>Pezizomycotina</taxon>
        <taxon>Eurotiomycetes</taxon>
        <taxon>Eurotiomycetidae</taxon>
        <taxon>Eurotiales</taxon>
        <taxon>Aspergillaceae</taxon>
        <taxon>Aspergillus</taxon>
        <taxon>Aspergillus subgen. Circumdati</taxon>
    </lineage>
</organism>
<sequence length="163" mass="17436">MTLKSILGRVALLFLLACTSSAAMSFTRYSKPVPEGLVVCETREQMNQAARDHPETVLHDEDGGYYLKDMNGIPVAVAADSLCPELDKSFAEADTMIAQNQLEGEDQMGTDDGLDSTAETVTYALLVIYASKVDLAGIPHILNGLSGGSLCDSQVVASDDCWN</sequence>
<protein>
    <submittedName>
        <fullName evidence="2">Uncharacterized protein</fullName>
    </submittedName>
</protein>
<name>A0AB74C575_ASPFL</name>